<dbReference type="STRING" id="5627.A0A1C7M8W3"/>
<evidence type="ECO:0000313" key="2">
    <source>
        <dbReference type="EMBL" id="OBZ73365.1"/>
    </source>
</evidence>
<organism evidence="2 3">
    <name type="scientific">Grifola frondosa</name>
    <name type="common">Maitake</name>
    <name type="synonym">Polyporus frondosus</name>
    <dbReference type="NCBI Taxonomy" id="5627"/>
    <lineage>
        <taxon>Eukaryota</taxon>
        <taxon>Fungi</taxon>
        <taxon>Dikarya</taxon>
        <taxon>Basidiomycota</taxon>
        <taxon>Agaricomycotina</taxon>
        <taxon>Agaricomycetes</taxon>
        <taxon>Polyporales</taxon>
        <taxon>Grifolaceae</taxon>
        <taxon>Grifola</taxon>
    </lineage>
</organism>
<comment type="caution">
    <text evidence="2">The sequence shown here is derived from an EMBL/GenBank/DDBJ whole genome shotgun (WGS) entry which is preliminary data.</text>
</comment>
<feature type="region of interest" description="Disordered" evidence="1">
    <location>
        <begin position="100"/>
        <end position="144"/>
    </location>
</feature>
<reference evidence="2 3" key="1">
    <citation type="submission" date="2016-03" db="EMBL/GenBank/DDBJ databases">
        <title>Whole genome sequencing of Grifola frondosa 9006-11.</title>
        <authorList>
            <person name="Min B."/>
            <person name="Park H."/>
            <person name="Kim J.-G."/>
            <person name="Cho H."/>
            <person name="Oh Y.-L."/>
            <person name="Kong W.-S."/>
            <person name="Choi I.-G."/>
        </authorList>
    </citation>
    <scope>NUCLEOTIDE SEQUENCE [LARGE SCALE GENOMIC DNA]</scope>
    <source>
        <strain evidence="2 3">9006-11</strain>
    </source>
</reference>
<gene>
    <name evidence="2" type="ORF">A0H81_07152</name>
</gene>
<accession>A0A1C7M8W3</accession>
<dbReference type="AlphaFoldDB" id="A0A1C7M8W3"/>
<protein>
    <submittedName>
        <fullName evidence="2">Uncharacterized protein</fullName>
    </submittedName>
</protein>
<sequence length="231" mass="25841">MHALHNQALLKQAVPNTLYEAPVFFSDRSTLHRKAAASLRDQNLQKKLAKEAATRKRAEDALRVANQQGPDGVITLPNDEDGHGIDTNHVCDTIQDADTNALPDIVPRGPRQRTQMQRPPQQRPIKLVGRGRGRGRGPGAGEGMVEEVDVKRQRDTGVIMHTTVMQRWRLQGLVLIMEVVLTKPGKCPAGVGLWCIRSVQFLPQLCQTQRLVKSASERRPIQWLLRLARLI</sequence>
<name>A0A1C7M8W3_GRIFR</name>
<evidence type="ECO:0000313" key="3">
    <source>
        <dbReference type="Proteomes" id="UP000092993"/>
    </source>
</evidence>
<feature type="compositionally biased region" description="Low complexity" evidence="1">
    <location>
        <begin position="107"/>
        <end position="124"/>
    </location>
</feature>
<dbReference type="EMBL" id="LUGG01000007">
    <property type="protein sequence ID" value="OBZ73365.1"/>
    <property type="molecule type" value="Genomic_DNA"/>
</dbReference>
<dbReference type="Proteomes" id="UP000092993">
    <property type="component" value="Unassembled WGS sequence"/>
</dbReference>
<proteinExistence type="predicted"/>
<evidence type="ECO:0000256" key="1">
    <source>
        <dbReference type="SAM" id="MobiDB-lite"/>
    </source>
</evidence>
<keyword evidence="3" id="KW-1185">Reference proteome</keyword>